<name>A0A0D0BNU1_9AGAR</name>
<dbReference type="Proteomes" id="UP000053593">
    <property type="component" value="Unassembled WGS sequence"/>
</dbReference>
<dbReference type="AlphaFoldDB" id="A0A0D0BNU1"/>
<dbReference type="EMBL" id="KN834870">
    <property type="protein sequence ID" value="KIK51214.1"/>
    <property type="molecule type" value="Genomic_DNA"/>
</dbReference>
<gene>
    <name evidence="2" type="ORF">GYMLUDRAFT_252313</name>
</gene>
<accession>A0A0D0BNU1</accession>
<evidence type="ECO:0000256" key="1">
    <source>
        <dbReference type="SAM" id="MobiDB-lite"/>
    </source>
</evidence>
<feature type="region of interest" description="Disordered" evidence="1">
    <location>
        <begin position="44"/>
        <end position="94"/>
    </location>
</feature>
<feature type="compositionally biased region" description="Polar residues" evidence="1">
    <location>
        <begin position="56"/>
        <end position="66"/>
    </location>
</feature>
<proteinExistence type="predicted"/>
<reference evidence="2 3" key="1">
    <citation type="submission" date="2014-04" db="EMBL/GenBank/DDBJ databases">
        <title>Evolutionary Origins and Diversification of the Mycorrhizal Mutualists.</title>
        <authorList>
            <consortium name="DOE Joint Genome Institute"/>
            <consortium name="Mycorrhizal Genomics Consortium"/>
            <person name="Kohler A."/>
            <person name="Kuo A."/>
            <person name="Nagy L.G."/>
            <person name="Floudas D."/>
            <person name="Copeland A."/>
            <person name="Barry K.W."/>
            <person name="Cichocki N."/>
            <person name="Veneault-Fourrey C."/>
            <person name="LaButti K."/>
            <person name="Lindquist E.A."/>
            <person name="Lipzen A."/>
            <person name="Lundell T."/>
            <person name="Morin E."/>
            <person name="Murat C."/>
            <person name="Riley R."/>
            <person name="Ohm R."/>
            <person name="Sun H."/>
            <person name="Tunlid A."/>
            <person name="Henrissat B."/>
            <person name="Grigoriev I.V."/>
            <person name="Hibbett D.S."/>
            <person name="Martin F."/>
        </authorList>
    </citation>
    <scope>NUCLEOTIDE SEQUENCE [LARGE SCALE GENOMIC DNA]</scope>
    <source>
        <strain evidence="2 3">FD-317 M1</strain>
    </source>
</reference>
<dbReference type="HOGENOM" id="CLU_2386378_0_0_1"/>
<organism evidence="2 3">
    <name type="scientific">Collybiopsis luxurians FD-317 M1</name>
    <dbReference type="NCBI Taxonomy" id="944289"/>
    <lineage>
        <taxon>Eukaryota</taxon>
        <taxon>Fungi</taxon>
        <taxon>Dikarya</taxon>
        <taxon>Basidiomycota</taxon>
        <taxon>Agaricomycotina</taxon>
        <taxon>Agaricomycetes</taxon>
        <taxon>Agaricomycetidae</taxon>
        <taxon>Agaricales</taxon>
        <taxon>Marasmiineae</taxon>
        <taxon>Omphalotaceae</taxon>
        <taxon>Collybiopsis</taxon>
        <taxon>Collybiopsis luxurians</taxon>
    </lineage>
</organism>
<evidence type="ECO:0000313" key="3">
    <source>
        <dbReference type="Proteomes" id="UP000053593"/>
    </source>
</evidence>
<keyword evidence="3" id="KW-1185">Reference proteome</keyword>
<evidence type="ECO:0000313" key="2">
    <source>
        <dbReference type="EMBL" id="KIK51214.1"/>
    </source>
</evidence>
<sequence>MRQRQPKAAILFLGSGLILSRERPSQTHVTNLTSQTQLIILSAPAPVAPSTPPKSLSSMPSTSIRTNAAGFPPSPPSSSPSSHRTYIIDDEPSN</sequence>
<protein>
    <submittedName>
        <fullName evidence="2">Uncharacterized protein</fullName>
    </submittedName>
</protein>